<dbReference type="SUPFAM" id="SSF48452">
    <property type="entry name" value="TPR-like"/>
    <property type="match status" value="1"/>
</dbReference>
<comment type="subcellular location">
    <subcellularLocation>
        <location evidence="2">Cytoplasm</location>
    </subcellularLocation>
    <subcellularLocation>
        <location evidence="1">Endoplasmic reticulum</location>
    </subcellularLocation>
</comment>
<dbReference type="InterPro" id="IPR011990">
    <property type="entry name" value="TPR-like_helical_dom_sf"/>
</dbReference>
<dbReference type="InterPro" id="IPR013699">
    <property type="entry name" value="Signal_recog_part_SRP72_RNA-bd"/>
</dbReference>
<evidence type="ECO:0000256" key="7">
    <source>
        <dbReference type="ARBA" id="ARBA00023135"/>
    </source>
</evidence>
<keyword evidence="6" id="KW-0256">Endoplasmic reticulum</keyword>
<dbReference type="GO" id="GO:0006614">
    <property type="term" value="P:SRP-dependent cotranslational protein targeting to membrane"/>
    <property type="evidence" value="ECO:0007669"/>
    <property type="project" value="InterPro"/>
</dbReference>
<feature type="compositionally biased region" description="Polar residues" evidence="9">
    <location>
        <begin position="553"/>
        <end position="575"/>
    </location>
</feature>
<protein>
    <recommendedName>
        <fullName evidence="4">Signal recognition particle subunit SRP72</fullName>
    </recommendedName>
</protein>
<evidence type="ECO:0000313" key="11">
    <source>
        <dbReference type="EMBL" id="KAJ2677578.1"/>
    </source>
</evidence>
<dbReference type="PANTHER" id="PTHR14094">
    <property type="entry name" value="SIGNAL RECOGNITION PARTICLE 72"/>
    <property type="match status" value="1"/>
</dbReference>
<evidence type="ECO:0000256" key="8">
    <source>
        <dbReference type="ARBA" id="ARBA00023274"/>
    </source>
</evidence>
<evidence type="ECO:0000256" key="2">
    <source>
        <dbReference type="ARBA" id="ARBA00004496"/>
    </source>
</evidence>
<evidence type="ECO:0000256" key="5">
    <source>
        <dbReference type="ARBA" id="ARBA00022490"/>
    </source>
</evidence>
<dbReference type="PIRSF" id="PIRSF038922">
    <property type="entry name" value="SRP72"/>
    <property type="match status" value="1"/>
</dbReference>
<dbReference type="AlphaFoldDB" id="A0A9W8G8X1"/>
<dbReference type="GO" id="GO:0043022">
    <property type="term" value="F:ribosome binding"/>
    <property type="evidence" value="ECO:0007669"/>
    <property type="project" value="TreeGrafter"/>
</dbReference>
<evidence type="ECO:0000256" key="4">
    <source>
        <dbReference type="ARBA" id="ARBA00018350"/>
    </source>
</evidence>
<reference evidence="11" key="1">
    <citation type="submission" date="2022-07" db="EMBL/GenBank/DDBJ databases">
        <title>Phylogenomic reconstructions and comparative analyses of Kickxellomycotina fungi.</title>
        <authorList>
            <person name="Reynolds N.K."/>
            <person name="Stajich J.E."/>
            <person name="Barry K."/>
            <person name="Grigoriev I.V."/>
            <person name="Crous P."/>
            <person name="Smith M.E."/>
        </authorList>
    </citation>
    <scope>NUCLEOTIDE SEQUENCE</scope>
    <source>
        <strain evidence="11">NRRL 3115</strain>
    </source>
</reference>
<dbReference type="GO" id="GO:0008312">
    <property type="term" value="F:7S RNA binding"/>
    <property type="evidence" value="ECO:0007669"/>
    <property type="project" value="InterPro"/>
</dbReference>
<keyword evidence="5" id="KW-0963">Cytoplasm</keyword>
<accession>A0A9W8G8X1</accession>
<dbReference type="Pfam" id="PF08492">
    <property type="entry name" value="SRP72"/>
    <property type="match status" value="1"/>
</dbReference>
<feature type="domain" description="Signal recognition particle SRP72 subunit RNA-binding" evidence="10">
    <location>
        <begin position="583"/>
        <end position="623"/>
    </location>
</feature>
<feature type="compositionally biased region" description="Basic residues" evidence="9">
    <location>
        <begin position="619"/>
        <end position="631"/>
    </location>
</feature>
<dbReference type="InterPro" id="IPR026270">
    <property type="entry name" value="SRP72"/>
</dbReference>
<dbReference type="GO" id="GO:0005783">
    <property type="term" value="C:endoplasmic reticulum"/>
    <property type="evidence" value="ECO:0007669"/>
    <property type="project" value="UniProtKB-SubCell"/>
</dbReference>
<evidence type="ECO:0000256" key="3">
    <source>
        <dbReference type="ARBA" id="ARBA00007676"/>
    </source>
</evidence>
<organism evidence="11 12">
    <name type="scientific">Coemansia spiralis</name>
    <dbReference type="NCBI Taxonomy" id="417178"/>
    <lineage>
        <taxon>Eukaryota</taxon>
        <taxon>Fungi</taxon>
        <taxon>Fungi incertae sedis</taxon>
        <taxon>Zoopagomycota</taxon>
        <taxon>Kickxellomycotina</taxon>
        <taxon>Kickxellomycetes</taxon>
        <taxon>Kickxellales</taxon>
        <taxon>Kickxellaceae</taxon>
        <taxon>Coemansia</taxon>
    </lineage>
</organism>
<keyword evidence="7" id="KW-0733">Signal recognition particle</keyword>
<dbReference type="OrthoDB" id="5421607at2759"/>
<comment type="similarity">
    <text evidence="3">Belongs to the SRP72 family.</text>
</comment>
<gene>
    <name evidence="11" type="primary">srp72</name>
    <name evidence="11" type="ORF">GGI25_003098</name>
</gene>
<sequence length="714" mass="77751">MISNQPLSFYYSAIKSAIEEGNLALVVDHANTGLKEFPKEAEFAKIEIVALIKQEHPRKALDAILRARTAKLFSSNALTYEEAYCHFTLGGYNNAKTALRKAKPGVAVDRLVAQIAYKSGQFSECIEAYKKLLLTLEPESQEYNDVLLNLAAAMAALAQNDGKFLLEDNVNMDGGSYELLFNVAAIYLACDKINKALKLIDTASQNARETLVADGWPENDILSELGPLEALRAVALQKLGKPAEAHSVYSRLISQGFLDNTTRDVVLHNLATLSVSTSKHGNCNVSKAKHKIQIPGRSASSLTHAQRALMQYNMAIVHLRQHQYSTARRLLRNLSKQFSDVAIPHAGIVSAIASLHMGNPNKALNELSALSHAYGPVEGVRATLAAAQVAAGFGEIKRSVSILNEWLAKSQSVQLVDLALPAEFVYYYFGVSLIAHCLALHQGSAETTAKSVASSAAEHLYAQFVKIEQPSMPLAIAMGDCLSYSGATEMARECFNKIKANGPQRSAEMSFVLALDKRDRGRSIAQLLKGYNKRARVSKFVPGIRARFARQFQPRTNGTRKPTASSIEKSKTTPVFSKGKRSSRYRACRQRKLRQRPPKNYDASRQPDSERWVPLKQRSYYKPRGRGHRQQPLRGGAQGGAMEAGSGLGGTGSARISGKSSNLELLTQTESNSAKAPDIGGDTEVKSTKGSAKSSKQKGNGKGKSKGKGKKGTW</sequence>
<evidence type="ECO:0000256" key="6">
    <source>
        <dbReference type="ARBA" id="ARBA00022824"/>
    </source>
</evidence>
<feature type="compositionally biased region" description="Basic residues" evidence="9">
    <location>
        <begin position="695"/>
        <end position="714"/>
    </location>
</feature>
<proteinExistence type="inferred from homology"/>
<feature type="region of interest" description="Disordered" evidence="9">
    <location>
        <begin position="548"/>
        <end position="714"/>
    </location>
</feature>
<dbReference type="PANTHER" id="PTHR14094:SF9">
    <property type="entry name" value="SIGNAL RECOGNITION PARTICLE SUBUNIT SRP72"/>
    <property type="match status" value="1"/>
</dbReference>
<evidence type="ECO:0000259" key="10">
    <source>
        <dbReference type="Pfam" id="PF08492"/>
    </source>
</evidence>
<feature type="compositionally biased region" description="Basic residues" evidence="9">
    <location>
        <begin position="578"/>
        <end position="597"/>
    </location>
</feature>
<evidence type="ECO:0000256" key="9">
    <source>
        <dbReference type="SAM" id="MobiDB-lite"/>
    </source>
</evidence>
<name>A0A9W8G8X1_9FUNG</name>
<dbReference type="EMBL" id="JANBTW010000031">
    <property type="protein sequence ID" value="KAJ2677578.1"/>
    <property type="molecule type" value="Genomic_DNA"/>
</dbReference>
<dbReference type="Proteomes" id="UP001151518">
    <property type="component" value="Unassembled WGS sequence"/>
</dbReference>
<dbReference type="GO" id="GO:0005786">
    <property type="term" value="C:signal recognition particle, endoplasmic reticulum targeting"/>
    <property type="evidence" value="ECO:0007669"/>
    <property type="project" value="UniProtKB-KW"/>
</dbReference>
<keyword evidence="8" id="KW-0687">Ribonucleoprotein</keyword>
<comment type="caution">
    <text evidence="11">The sequence shown here is derived from an EMBL/GenBank/DDBJ whole genome shotgun (WGS) entry which is preliminary data.</text>
</comment>
<dbReference type="Gene3D" id="1.25.40.10">
    <property type="entry name" value="Tetratricopeptide repeat domain"/>
    <property type="match status" value="2"/>
</dbReference>
<feature type="compositionally biased region" description="Polar residues" evidence="9">
    <location>
        <begin position="658"/>
        <end position="674"/>
    </location>
</feature>
<evidence type="ECO:0000256" key="1">
    <source>
        <dbReference type="ARBA" id="ARBA00004240"/>
    </source>
</evidence>
<evidence type="ECO:0000313" key="12">
    <source>
        <dbReference type="Proteomes" id="UP001151518"/>
    </source>
</evidence>